<organism evidence="1 2">
    <name type="scientific">Zalaria obscura</name>
    <dbReference type="NCBI Taxonomy" id="2024903"/>
    <lineage>
        <taxon>Eukaryota</taxon>
        <taxon>Fungi</taxon>
        <taxon>Dikarya</taxon>
        <taxon>Ascomycota</taxon>
        <taxon>Pezizomycotina</taxon>
        <taxon>Dothideomycetes</taxon>
        <taxon>Dothideomycetidae</taxon>
        <taxon>Dothideales</taxon>
        <taxon>Zalariaceae</taxon>
        <taxon>Zalaria</taxon>
    </lineage>
</organism>
<protein>
    <submittedName>
        <fullName evidence="1">Uncharacterized protein</fullName>
    </submittedName>
</protein>
<keyword evidence="2" id="KW-1185">Reference proteome</keyword>
<dbReference type="EMBL" id="JAMKPW020000014">
    <property type="protein sequence ID" value="KAK8211384.1"/>
    <property type="molecule type" value="Genomic_DNA"/>
</dbReference>
<dbReference type="Proteomes" id="UP001320706">
    <property type="component" value="Unassembled WGS sequence"/>
</dbReference>
<sequence length="1184" mass="131910">MSESSHKRSKSAIAKSLLQRVTSKNEVPTLDQQDESALKTPIEEPEAEAEESSPITPVSPAVSQVFEALRQGDTAAISKAVRSTTSPTDGARGETNKLEGTSILHLAVQCAELPVIEFVLSLNSSEVNGKDREGNTPLHIASSLGRVSVVKLLLSQKNINDAITNLQGKTPLELARSPEVYQHLQLARSIFVEGKIKQIQELVQKEDYGALEILLADWRVQTTVDVNSTELVADPSTLESGGTLMHEAARKRDTKLIQLLLLNGADPFKRDRRGKLPQDVTKDDKTKTILKKSPAAAIAQRGIQEKAIIGSHVSQGGGSVPQGDSALASKEAREMKGYLKKWTNYTTGYKLRWFVLEDGVLSYYKHQDDAGSACRGAINMRIAQLHMDPKDKLLFEIEGKSSVRYHLKANHQVEAKRWFWALNNAIQWSKDEAREEERRQKQEAETIRQARNEQLEKQPTREADSVSLSGAGLIPGTAVGVPLTGGTSLSGSTTAIDEGSAYEPSTAEDELGRIIGQAHTAAIQGDMDDEDEEYGDDASSHEVHPQNKDAFNITAQSAKLQLDLLSQVSSALQRERSTNPDMPIAHPSVDHALVSYDTAVQNLKGLLVDLLRISRDHEAYWQYRLDREANVRKLWEESMARVVREQEELENKIGESEDKRRRTKRALRDVLEGQGSGAPSRARSRRPTETVEQLREAVADMHVADGGAPAAVVDDDEAGRSVSPVWSRRPTMAEMTNNEISDDDSDIDDEFFDAVDAGEVEVADEMPLSGPPETPQAVDSSVTNEQDQRVVAIKKSYKGYEDGIRKRLKLDADNRPKVSLWGILKSMIGKDMTKMTLPVSFNEPTSLLYRVVEDMEYTELLDIAAERTDPTERMVYVAAFAASEYASTIGRVAKPFNPLLGETHHPPVGAAWAESAKWDYYGESHVKSKFYGKSFDINPTGTWFLRLRPTSGPEELYTWKKVTSSVIGIITGNPTVDNYGPMEVKNWTTGEECVLDFKPRGWKASSAYQVSGKVTDSHGKTRWSMGGRWNDKLYARLTPGYEEPVTPGHGRGDGNQAIVVWQAHERPSGIPFNLTPFVVTLNALPDRLKPIIAPTDSRLRPDQRAMEDGEYDLAATEKNRVEEKQRKKRREREAAGAEFTPCWFRKDRHPVTGEEYWKFNGEYWRLREEVAEGKAKWEDLEDIF</sequence>
<gene>
    <name evidence="1" type="ORF">M8818_003351</name>
</gene>
<evidence type="ECO:0000313" key="1">
    <source>
        <dbReference type="EMBL" id="KAK8211384.1"/>
    </source>
</evidence>
<proteinExistence type="predicted"/>
<reference evidence="1" key="1">
    <citation type="submission" date="2024-02" db="EMBL/GenBank/DDBJ databases">
        <title>Metagenome Assembled Genome of Zalaria obscura JY119.</title>
        <authorList>
            <person name="Vighnesh L."/>
            <person name="Jagadeeshwari U."/>
            <person name="Venkata Ramana C."/>
            <person name="Sasikala C."/>
        </authorList>
    </citation>
    <scope>NUCLEOTIDE SEQUENCE</scope>
    <source>
        <strain evidence="1">JY119</strain>
    </source>
</reference>
<comment type="caution">
    <text evidence="1">The sequence shown here is derived from an EMBL/GenBank/DDBJ whole genome shotgun (WGS) entry which is preliminary data.</text>
</comment>
<name>A0ACC3SF94_9PEZI</name>
<accession>A0ACC3SF94</accession>
<evidence type="ECO:0000313" key="2">
    <source>
        <dbReference type="Proteomes" id="UP001320706"/>
    </source>
</evidence>